<gene>
    <name evidence="1" type="ORF">OPDIPICF_00894</name>
</gene>
<organism evidence="1 2">
    <name type="scientific">BD1-7 clade bacterium</name>
    <dbReference type="NCBI Taxonomy" id="2029982"/>
    <lineage>
        <taxon>Bacteria</taxon>
        <taxon>Pseudomonadati</taxon>
        <taxon>Pseudomonadota</taxon>
        <taxon>Gammaproteobacteria</taxon>
        <taxon>Cellvibrionales</taxon>
        <taxon>Spongiibacteraceae</taxon>
        <taxon>BD1-7 clade</taxon>
    </lineage>
</organism>
<dbReference type="EMBL" id="CACSIO010000012">
    <property type="protein sequence ID" value="CAA0104828.1"/>
    <property type="molecule type" value="Genomic_DNA"/>
</dbReference>
<name>A0A5S9PKS6_9GAMM</name>
<keyword evidence="2" id="KW-1185">Reference proteome</keyword>
<dbReference type="AlphaFoldDB" id="A0A5S9PKS6"/>
<accession>A0A5S9PKS6</accession>
<proteinExistence type="predicted"/>
<sequence length="60" mass="6933">MDAAIENKNPQSKPHKHVHPAHIYLNVFDNHHFTNCKRSRLSGLFTKIGIRGCLNLHFID</sequence>
<evidence type="ECO:0000313" key="1">
    <source>
        <dbReference type="EMBL" id="CAA0104828.1"/>
    </source>
</evidence>
<protein>
    <submittedName>
        <fullName evidence="1">Uncharacterized protein</fullName>
    </submittedName>
</protein>
<dbReference type="Proteomes" id="UP000441399">
    <property type="component" value="Unassembled WGS sequence"/>
</dbReference>
<evidence type="ECO:0000313" key="2">
    <source>
        <dbReference type="Proteomes" id="UP000441399"/>
    </source>
</evidence>
<reference evidence="1 2" key="1">
    <citation type="submission" date="2019-11" db="EMBL/GenBank/DDBJ databases">
        <authorList>
            <person name="Holert J."/>
        </authorList>
    </citation>
    <scope>NUCLEOTIDE SEQUENCE [LARGE SCALE GENOMIC DNA]</scope>
    <source>
        <strain evidence="1">SB11_3</strain>
    </source>
</reference>